<accession>A0AA38H2J4</accession>
<comment type="caution">
    <text evidence="1">The sequence shown here is derived from an EMBL/GenBank/DDBJ whole genome shotgun (WGS) entry which is preliminary data.</text>
</comment>
<evidence type="ECO:0000313" key="1">
    <source>
        <dbReference type="EMBL" id="KAH9331245.1"/>
    </source>
</evidence>
<organism evidence="1 2">
    <name type="scientific">Taxus chinensis</name>
    <name type="common">Chinese yew</name>
    <name type="synonym">Taxus wallichiana var. chinensis</name>
    <dbReference type="NCBI Taxonomy" id="29808"/>
    <lineage>
        <taxon>Eukaryota</taxon>
        <taxon>Viridiplantae</taxon>
        <taxon>Streptophyta</taxon>
        <taxon>Embryophyta</taxon>
        <taxon>Tracheophyta</taxon>
        <taxon>Spermatophyta</taxon>
        <taxon>Pinopsida</taxon>
        <taxon>Pinidae</taxon>
        <taxon>Conifers II</taxon>
        <taxon>Cupressales</taxon>
        <taxon>Taxaceae</taxon>
        <taxon>Taxus</taxon>
    </lineage>
</organism>
<sequence>RQVVVLAAMITQRGNQGGDDINEEEVCEEEETQALLLDFEQRVLLALEGKNDGIRVDVSKYGGSLKQEELIDWLSSMGNFFEWKA</sequence>
<protein>
    <submittedName>
        <fullName evidence="1">Uncharacterized protein</fullName>
    </submittedName>
</protein>
<evidence type="ECO:0000313" key="2">
    <source>
        <dbReference type="Proteomes" id="UP000824469"/>
    </source>
</evidence>
<dbReference type="AlphaFoldDB" id="A0AA38H2J4"/>
<dbReference type="Proteomes" id="UP000824469">
    <property type="component" value="Unassembled WGS sequence"/>
</dbReference>
<reference evidence="1 2" key="1">
    <citation type="journal article" date="2021" name="Nat. Plants">
        <title>The Taxus genome provides insights into paclitaxel biosynthesis.</title>
        <authorList>
            <person name="Xiong X."/>
            <person name="Gou J."/>
            <person name="Liao Q."/>
            <person name="Li Y."/>
            <person name="Zhou Q."/>
            <person name="Bi G."/>
            <person name="Li C."/>
            <person name="Du R."/>
            <person name="Wang X."/>
            <person name="Sun T."/>
            <person name="Guo L."/>
            <person name="Liang H."/>
            <person name="Lu P."/>
            <person name="Wu Y."/>
            <person name="Zhang Z."/>
            <person name="Ro D.K."/>
            <person name="Shang Y."/>
            <person name="Huang S."/>
            <person name="Yan J."/>
        </authorList>
    </citation>
    <scope>NUCLEOTIDE SEQUENCE [LARGE SCALE GENOMIC DNA]</scope>
    <source>
        <strain evidence="1">Ta-2019</strain>
    </source>
</reference>
<feature type="non-terminal residue" evidence="1">
    <location>
        <position position="1"/>
    </location>
</feature>
<keyword evidence="2" id="KW-1185">Reference proteome</keyword>
<name>A0AA38H2J4_TAXCH</name>
<feature type="non-terminal residue" evidence="1">
    <location>
        <position position="85"/>
    </location>
</feature>
<dbReference type="EMBL" id="JAHRHJ020000001">
    <property type="protein sequence ID" value="KAH9331245.1"/>
    <property type="molecule type" value="Genomic_DNA"/>
</dbReference>
<proteinExistence type="predicted"/>
<gene>
    <name evidence="1" type="ORF">KI387_003353</name>
</gene>